<dbReference type="RefSeq" id="WP_377823225.1">
    <property type="nucleotide sequence ID" value="NZ_JBHSWJ010000002.1"/>
</dbReference>
<sequence length="289" mass="32207">MIEHVLLTRFNLPSAGAESFIRARDGWLRNRIELFETYTVPSVAAQTEPIQWLVYVDHESPQWLLDRLLPLQDRGLLKLLGRQEVTKTDLLADIEEVLSPGTTRVLTSNLDNDDAIARDFSTRLRRAAEPPGAAAIYLDYGLVGDSDGVYLRRDVSNAFCSAISDRPLTLTCWEDWHNRLDRHMAVRHISDRAPGWLQVIHTTNVSNRVRGQLTSPARYAALFPGQLDGLGEPSRSRLLKDRLLGHPSRTGRDAARGLIRGSIVAVAGKDGLTDLKSSAAQLSSRLRRG</sequence>
<comment type="caution">
    <text evidence="1">The sequence shown here is derived from an EMBL/GenBank/DDBJ whole genome shotgun (WGS) entry which is preliminary data.</text>
</comment>
<gene>
    <name evidence="1" type="ORF">ACFQBT_12870</name>
</gene>
<proteinExistence type="predicted"/>
<reference evidence="2" key="1">
    <citation type="journal article" date="2019" name="Int. J. Syst. Evol. Microbiol.">
        <title>The Global Catalogue of Microorganisms (GCM) 10K type strain sequencing project: providing services to taxonomists for standard genome sequencing and annotation.</title>
        <authorList>
            <consortium name="The Broad Institute Genomics Platform"/>
            <consortium name="The Broad Institute Genome Sequencing Center for Infectious Disease"/>
            <person name="Wu L."/>
            <person name="Ma J."/>
        </authorList>
    </citation>
    <scope>NUCLEOTIDE SEQUENCE [LARGE SCALE GENOMIC DNA]</scope>
    <source>
        <strain evidence="2">NBRC 106593</strain>
    </source>
</reference>
<dbReference type="InterPro" id="IPR021466">
    <property type="entry name" value="Put_rhamnosyl_transferase"/>
</dbReference>
<evidence type="ECO:0000313" key="1">
    <source>
        <dbReference type="EMBL" id="MFC6714661.1"/>
    </source>
</evidence>
<protein>
    <submittedName>
        <fullName evidence="1">Glycosyltransferase</fullName>
    </submittedName>
</protein>
<organism evidence="1 2">
    <name type="scientific">Branchiibius cervicis</name>
    <dbReference type="NCBI Taxonomy" id="908252"/>
    <lineage>
        <taxon>Bacteria</taxon>
        <taxon>Bacillati</taxon>
        <taxon>Actinomycetota</taxon>
        <taxon>Actinomycetes</taxon>
        <taxon>Micrococcales</taxon>
        <taxon>Dermacoccaceae</taxon>
        <taxon>Branchiibius</taxon>
    </lineage>
</organism>
<dbReference type="EMBL" id="JBHSWJ010000002">
    <property type="protein sequence ID" value="MFC6714661.1"/>
    <property type="molecule type" value="Genomic_DNA"/>
</dbReference>
<accession>A0ABW2AUJ2</accession>
<dbReference type="Proteomes" id="UP001596356">
    <property type="component" value="Unassembled WGS sequence"/>
</dbReference>
<evidence type="ECO:0000313" key="2">
    <source>
        <dbReference type="Proteomes" id="UP001596356"/>
    </source>
</evidence>
<dbReference type="Pfam" id="PF11316">
    <property type="entry name" value="Rhamno_transf"/>
    <property type="match status" value="1"/>
</dbReference>
<keyword evidence="2" id="KW-1185">Reference proteome</keyword>
<name>A0ABW2AUJ2_9MICO</name>